<evidence type="ECO:0008006" key="4">
    <source>
        <dbReference type="Google" id="ProtNLM"/>
    </source>
</evidence>
<gene>
    <name evidence="2" type="ORF">ESZ91_00250</name>
</gene>
<dbReference type="EMBL" id="SDOZ01000002">
    <property type="protein sequence ID" value="RXZ60855.1"/>
    <property type="molecule type" value="Genomic_DNA"/>
</dbReference>
<dbReference type="Gene3D" id="2.60.40.4270">
    <property type="entry name" value="Listeria-Bacteroides repeat domain"/>
    <property type="match status" value="1"/>
</dbReference>
<dbReference type="RefSeq" id="WP_129222947.1">
    <property type="nucleotide sequence ID" value="NZ_SDOZ01000002.1"/>
</dbReference>
<proteinExistence type="predicted"/>
<comment type="caution">
    <text evidence="2">The sequence shown here is derived from an EMBL/GenBank/DDBJ whole genome shotgun (WGS) entry which is preliminary data.</text>
</comment>
<reference evidence="2 3" key="1">
    <citation type="journal article" date="2019" name="Gut">
        <title>Antibiotics-induced monodominance of a novel gut bacterial order.</title>
        <authorList>
            <person name="Hildebrand F."/>
            <person name="Moitinho-Silva L."/>
            <person name="Blasche S."/>
            <person name="Jahn M.T."/>
            <person name="Gossmann T.I."/>
            <person name="Heuerta-Cepas J."/>
            <person name="Hercog R."/>
            <person name="Luetge M."/>
            <person name="Bahram M."/>
            <person name="Pryszlak A."/>
            <person name="Alves R.J."/>
            <person name="Waszak S.M."/>
            <person name="Zhu A."/>
            <person name="Ye L."/>
            <person name="Costea P.I."/>
            <person name="Aalvink S."/>
            <person name="Belzer C."/>
            <person name="Forslund S.K."/>
            <person name="Sunagawa S."/>
            <person name="Hentschel U."/>
            <person name="Merten C."/>
            <person name="Patil K.R."/>
            <person name="Benes V."/>
            <person name="Bork P."/>
        </authorList>
    </citation>
    <scope>NUCLEOTIDE SEQUENCE [LARGE SCALE GENOMIC DNA]</scope>
    <source>
        <strain evidence="2 3">HDS1380</strain>
    </source>
</reference>
<dbReference type="InterPro" id="IPR013378">
    <property type="entry name" value="InlB-like_B-rpt"/>
</dbReference>
<dbReference type="OrthoDB" id="1864184at2"/>
<dbReference type="InterPro" id="IPR042229">
    <property type="entry name" value="Listeria/Bacterioides_rpt_sf"/>
</dbReference>
<dbReference type="GO" id="GO:0030313">
    <property type="term" value="C:cell envelope"/>
    <property type="evidence" value="ECO:0007669"/>
    <property type="project" value="UniProtKB-SubCell"/>
</dbReference>
<name>A0A4Q2K8C6_9FIRM</name>
<keyword evidence="3" id="KW-1185">Reference proteome</keyword>
<protein>
    <recommendedName>
        <fullName evidence="4">InlB B-repeat-containing protein</fullName>
    </recommendedName>
</protein>
<dbReference type="PROSITE" id="PS51257">
    <property type="entry name" value="PROKAR_LIPOPROTEIN"/>
    <property type="match status" value="1"/>
</dbReference>
<accession>A0A4Q2K8C6</accession>
<evidence type="ECO:0000313" key="2">
    <source>
        <dbReference type="EMBL" id="RXZ60855.1"/>
    </source>
</evidence>
<dbReference type="AlphaFoldDB" id="A0A4Q2K8C6"/>
<dbReference type="Pfam" id="PF09479">
    <property type="entry name" value="Flg_new"/>
    <property type="match status" value="1"/>
</dbReference>
<dbReference type="Proteomes" id="UP000291269">
    <property type="component" value="Unassembled WGS sequence"/>
</dbReference>
<comment type="subcellular location">
    <subcellularLocation>
        <location evidence="1">Cell envelope</location>
    </subcellularLocation>
</comment>
<organism evidence="2 3">
    <name type="scientific">Candidatus Borkfalkia ceftriaxoniphila</name>
    <dbReference type="NCBI Taxonomy" id="2508949"/>
    <lineage>
        <taxon>Bacteria</taxon>
        <taxon>Bacillati</taxon>
        <taxon>Bacillota</taxon>
        <taxon>Clostridia</taxon>
        <taxon>Christensenellales</taxon>
        <taxon>Christensenellaceae</taxon>
        <taxon>Candidatus Borkfalkia</taxon>
    </lineage>
</organism>
<evidence type="ECO:0000313" key="3">
    <source>
        <dbReference type="Proteomes" id="UP000291269"/>
    </source>
</evidence>
<sequence>MKHKMLALVGLFVSLGFLLQILYGCESKDTGTYPVTQIKFYVDDSLYDAVIVRSDRFVMPPAPKKEGYRFEGWFCDAELSEAFKPERYVCDRARFDIEVYAKFVSTKSEETFPDLFQNFGQTIM</sequence>
<evidence type="ECO:0000256" key="1">
    <source>
        <dbReference type="ARBA" id="ARBA00004196"/>
    </source>
</evidence>